<dbReference type="Gene3D" id="3.40.50.1820">
    <property type="entry name" value="alpha/beta hydrolase"/>
    <property type="match status" value="1"/>
</dbReference>
<evidence type="ECO:0000256" key="2">
    <source>
        <dbReference type="ARBA" id="ARBA00022801"/>
    </source>
</evidence>
<dbReference type="AlphaFoldDB" id="Q10XX4"/>
<dbReference type="ESTHER" id="triei-q10xx4">
    <property type="family name" value="Proline_iminopeptidase"/>
</dbReference>
<dbReference type="InterPro" id="IPR002410">
    <property type="entry name" value="Peptidase_S33"/>
</dbReference>
<dbReference type="GO" id="GO:0006508">
    <property type="term" value="P:proteolysis"/>
    <property type="evidence" value="ECO:0007669"/>
    <property type="project" value="InterPro"/>
</dbReference>
<dbReference type="PANTHER" id="PTHR43798:SF33">
    <property type="entry name" value="HYDROLASE, PUTATIVE (AFU_ORTHOLOGUE AFUA_2G14860)-RELATED"/>
    <property type="match status" value="1"/>
</dbReference>
<evidence type="ECO:0000256" key="1">
    <source>
        <dbReference type="ARBA" id="ARBA00010088"/>
    </source>
</evidence>
<dbReference type="PANTHER" id="PTHR43798">
    <property type="entry name" value="MONOACYLGLYCEROL LIPASE"/>
    <property type="match status" value="1"/>
</dbReference>
<dbReference type="GO" id="GO:0016020">
    <property type="term" value="C:membrane"/>
    <property type="evidence" value="ECO:0007669"/>
    <property type="project" value="TreeGrafter"/>
</dbReference>
<reference evidence="4" key="1">
    <citation type="submission" date="2006-06" db="EMBL/GenBank/DDBJ databases">
        <title>Complete sequence of Trichodesmium erythraeum IMS101.</title>
        <authorList>
            <consortium name="US DOE Joint Genome Institute"/>
            <person name="Copeland A."/>
            <person name="Lucas S."/>
            <person name="Lapidus A."/>
            <person name="Barry K."/>
            <person name="Detter J.C."/>
            <person name="Glavina del Rio T."/>
            <person name="Hammon N."/>
            <person name="Israni S."/>
            <person name="Dalin E."/>
            <person name="Tice H."/>
            <person name="Pitluck S."/>
            <person name="Kiss H."/>
            <person name="Munk A.C."/>
            <person name="Brettin T."/>
            <person name="Bruce D."/>
            <person name="Han C."/>
            <person name="Tapia R."/>
            <person name="Gilna P."/>
            <person name="Schmutz J."/>
            <person name="Larimer F."/>
            <person name="Land M."/>
            <person name="Hauser L."/>
            <person name="Kyrpides N."/>
            <person name="Kim E."/>
            <person name="Richardson P."/>
        </authorList>
    </citation>
    <scope>NUCLEOTIDE SEQUENCE [LARGE SCALE GENOMIC DNA]</scope>
    <source>
        <strain evidence="4">IMS101</strain>
    </source>
</reference>
<dbReference type="InterPro" id="IPR050266">
    <property type="entry name" value="AB_hydrolase_sf"/>
</dbReference>
<dbReference type="PRINTS" id="PR00793">
    <property type="entry name" value="PROAMNOPTASE"/>
</dbReference>
<comment type="similarity">
    <text evidence="1">Belongs to the peptidase S33 family.</text>
</comment>
<feature type="domain" description="AB hydrolase-1" evidence="3">
    <location>
        <begin position="34"/>
        <end position="270"/>
    </location>
</feature>
<dbReference type="InterPro" id="IPR000073">
    <property type="entry name" value="AB_hydrolase_1"/>
</dbReference>
<dbReference type="KEGG" id="ter:Tery_3860"/>
<keyword evidence="4" id="KW-0645">Protease</keyword>
<dbReference type="OrthoDB" id="53505at2"/>
<keyword evidence="2 4" id="KW-0378">Hydrolase</keyword>
<dbReference type="RefSeq" id="WP_011613230.1">
    <property type="nucleotide sequence ID" value="NC_008312.1"/>
</dbReference>
<dbReference type="EC" id="3.4.11.5" evidence="4"/>
<keyword evidence="4" id="KW-0031">Aminopeptidase</keyword>
<evidence type="ECO:0000259" key="3">
    <source>
        <dbReference type="Pfam" id="PF00561"/>
    </source>
</evidence>
<proteinExistence type="inferred from homology"/>
<gene>
    <name evidence="4" type="ordered locus">Tery_3860</name>
</gene>
<dbReference type="SUPFAM" id="SSF53474">
    <property type="entry name" value="alpha/beta-Hydrolases"/>
    <property type="match status" value="1"/>
</dbReference>
<dbReference type="PRINTS" id="PR00111">
    <property type="entry name" value="ABHYDROLASE"/>
</dbReference>
<dbReference type="HOGENOM" id="CLU_020336_50_0_3"/>
<dbReference type="STRING" id="203124.Tery_3860"/>
<dbReference type="eggNOG" id="COG2021">
    <property type="taxonomic scope" value="Bacteria"/>
</dbReference>
<dbReference type="GO" id="GO:0004177">
    <property type="term" value="F:aminopeptidase activity"/>
    <property type="evidence" value="ECO:0007669"/>
    <property type="project" value="UniProtKB-KW"/>
</dbReference>
<evidence type="ECO:0000313" key="4">
    <source>
        <dbReference type="EMBL" id="ABG52900.1"/>
    </source>
</evidence>
<sequence length="286" mass="31796">MRAKIRDTEIYFDIEGAALIPDGDRMQEKPIAFVIHGGPGADHTSYKPTFSPLSQKLQLVYFDHRGQGRSARGLKESYTLENNVEDMEALRQYLGIEKIVLIGTSYGGMVALSYAVRYPESVQSLIVIATAASYRFLELAKVNLAKKGTTEQQAIAQLLWDGKFENEAQLKEYFQVMMSMYSITYKAETSGKSWNGAILSPDAINVAFGGFLRSYNVLDQLHKITAPTLVIGGKHDWICPPELSEQIAAAIPNTDLRIFENSGHLIRVDEPEALLDAIMVFLVNKG</sequence>
<accession>Q10XX4</accession>
<dbReference type="InterPro" id="IPR029058">
    <property type="entry name" value="AB_hydrolase_fold"/>
</dbReference>
<dbReference type="Pfam" id="PF00561">
    <property type="entry name" value="Abhydrolase_1"/>
    <property type="match status" value="1"/>
</dbReference>
<organism evidence="4">
    <name type="scientific">Trichodesmium erythraeum (strain IMS101)</name>
    <dbReference type="NCBI Taxonomy" id="203124"/>
    <lineage>
        <taxon>Bacteria</taxon>
        <taxon>Bacillati</taxon>
        <taxon>Cyanobacteriota</taxon>
        <taxon>Cyanophyceae</taxon>
        <taxon>Oscillatoriophycideae</taxon>
        <taxon>Oscillatoriales</taxon>
        <taxon>Microcoleaceae</taxon>
        <taxon>Trichodesmium</taxon>
    </lineage>
</organism>
<name>Q10XX4_TRIEI</name>
<protein>
    <submittedName>
        <fullName evidence="4">Prolyl aminopeptidase</fullName>
        <ecNumber evidence="4">3.4.11.5</ecNumber>
    </submittedName>
</protein>
<dbReference type="EMBL" id="CP000393">
    <property type="protein sequence ID" value="ABG52900.1"/>
    <property type="molecule type" value="Genomic_DNA"/>
</dbReference>